<dbReference type="PROSITE" id="PS00455">
    <property type="entry name" value="AMP_BINDING"/>
    <property type="match status" value="1"/>
</dbReference>
<proteinExistence type="inferred from homology"/>
<evidence type="ECO:0000256" key="17">
    <source>
        <dbReference type="ARBA" id="ARBA00060276"/>
    </source>
</evidence>
<keyword evidence="15" id="KW-0576">Peroxisome</keyword>
<dbReference type="Gene3D" id="3.40.50.12780">
    <property type="entry name" value="N-terminal domain of ligase-like"/>
    <property type="match status" value="1"/>
</dbReference>
<evidence type="ECO:0000256" key="5">
    <source>
        <dbReference type="ARBA" id="ARBA00022448"/>
    </source>
</evidence>
<evidence type="ECO:0000256" key="4">
    <source>
        <dbReference type="ARBA" id="ARBA00006432"/>
    </source>
</evidence>
<keyword evidence="11" id="KW-0067">ATP-binding</keyword>
<dbReference type="Pfam" id="PF00501">
    <property type="entry name" value="AMP-binding"/>
    <property type="match status" value="1"/>
</dbReference>
<evidence type="ECO:0000256" key="18">
    <source>
        <dbReference type="ARBA" id="ARBA00068795"/>
    </source>
</evidence>
<evidence type="ECO:0000313" key="23">
    <source>
        <dbReference type="Proteomes" id="UP000294847"/>
    </source>
</evidence>
<evidence type="ECO:0000259" key="21">
    <source>
        <dbReference type="Pfam" id="PF13193"/>
    </source>
</evidence>
<dbReference type="GO" id="GO:0005778">
    <property type="term" value="C:peroxisomal membrane"/>
    <property type="evidence" value="ECO:0007669"/>
    <property type="project" value="UniProtKB-SubCell"/>
</dbReference>
<comment type="function">
    <text evidence="17">Acyl-CoA synthetase required for both the import of long chain fatty acids (LCFAs) (C14-C18) and the activation very long chain fatty acids (VLCFAs) (C20-C26) by esterification of the fatty acids into metabolically active CoA-thioesters for subsequent degradation or incorporation into phospholipids. The transport and fatty acyl-CoA synthetase activities are genetically separable and are thus independent activities. Esterifies VLCFAs in the peroxisome matrix. The VLCFAs are actively transported into peroxisomes by a PXA1-PXA2 heterodimeric transporter in the peroxisomal membrane.</text>
</comment>
<comment type="similarity">
    <text evidence="4">Belongs to the ATP-dependent AMP-binding enzyme family.</text>
</comment>
<dbReference type="InterPro" id="IPR042099">
    <property type="entry name" value="ANL_N_sf"/>
</dbReference>
<dbReference type="OMA" id="HHGLIMR"/>
<organism evidence="22 23">
    <name type="scientific">Pyricularia oryzae</name>
    <name type="common">Rice blast fungus</name>
    <name type="synonym">Magnaporthe oryzae</name>
    <dbReference type="NCBI Taxonomy" id="318829"/>
    <lineage>
        <taxon>Eukaryota</taxon>
        <taxon>Fungi</taxon>
        <taxon>Dikarya</taxon>
        <taxon>Ascomycota</taxon>
        <taxon>Pezizomycotina</taxon>
        <taxon>Sordariomycetes</taxon>
        <taxon>Sordariomycetidae</taxon>
        <taxon>Magnaporthales</taxon>
        <taxon>Pyriculariaceae</taxon>
        <taxon>Pyricularia</taxon>
    </lineage>
</organism>
<dbReference type="InterPro" id="IPR045851">
    <property type="entry name" value="AMP-bd_C_sf"/>
</dbReference>
<dbReference type="Proteomes" id="UP000294847">
    <property type="component" value="Chromosome 3"/>
</dbReference>
<evidence type="ECO:0000256" key="2">
    <source>
        <dbReference type="ARBA" id="ARBA00004585"/>
    </source>
</evidence>
<keyword evidence="6" id="KW-1003">Cell membrane</keyword>
<evidence type="ECO:0000256" key="13">
    <source>
        <dbReference type="ARBA" id="ARBA00023055"/>
    </source>
</evidence>
<gene>
    <name evidence="22" type="ORF">PoMZ_04310</name>
</gene>
<comment type="catalytic activity">
    <reaction evidence="16">
        <text>a very long-chain fatty acid + ATP + CoA = a very long-chain fatty acyl-CoA + AMP + diphosphate</text>
        <dbReference type="Rhea" id="RHEA:54536"/>
        <dbReference type="ChEBI" id="CHEBI:30616"/>
        <dbReference type="ChEBI" id="CHEBI:33019"/>
        <dbReference type="ChEBI" id="CHEBI:57287"/>
        <dbReference type="ChEBI" id="CHEBI:58950"/>
        <dbReference type="ChEBI" id="CHEBI:138261"/>
        <dbReference type="ChEBI" id="CHEBI:456215"/>
    </reaction>
</comment>
<comment type="subcellular location">
    <subcellularLocation>
        <location evidence="3">Cell membrane</location>
        <topology evidence="3">Multi-pass membrane protein</topology>
    </subcellularLocation>
    <subcellularLocation>
        <location evidence="1">Lipid droplet</location>
    </subcellularLocation>
    <subcellularLocation>
        <location evidence="2">Peroxisome membrane</location>
        <topology evidence="2">Multi-pass membrane protein</topology>
    </subcellularLocation>
</comment>
<dbReference type="InterPro" id="IPR020845">
    <property type="entry name" value="AMP-binding_CS"/>
</dbReference>
<dbReference type="FunFam" id="3.30.300.30:FF:000002">
    <property type="entry name" value="Long-chain fatty acid transport protein 1"/>
    <property type="match status" value="1"/>
</dbReference>
<evidence type="ECO:0000256" key="14">
    <source>
        <dbReference type="ARBA" id="ARBA00023136"/>
    </source>
</evidence>
<dbReference type="GO" id="GO:0004467">
    <property type="term" value="F:long-chain fatty acid-CoA ligase activity"/>
    <property type="evidence" value="ECO:0007669"/>
    <property type="project" value="TreeGrafter"/>
</dbReference>
<keyword evidence="7" id="KW-0436">Ligase</keyword>
<dbReference type="Gene3D" id="3.30.300.30">
    <property type="match status" value="1"/>
</dbReference>
<dbReference type="FunFam" id="3.40.50.12780:FF:000019">
    <property type="entry name" value="Long-chain fatty acid transporter"/>
    <property type="match status" value="1"/>
</dbReference>
<evidence type="ECO:0000256" key="9">
    <source>
        <dbReference type="ARBA" id="ARBA00022692"/>
    </source>
</evidence>
<evidence type="ECO:0000256" key="10">
    <source>
        <dbReference type="ARBA" id="ARBA00022741"/>
    </source>
</evidence>
<dbReference type="EMBL" id="CP034206">
    <property type="protein sequence ID" value="QBZ59349.1"/>
    <property type="molecule type" value="Genomic_DNA"/>
</dbReference>
<keyword evidence="14" id="KW-0472">Membrane</keyword>
<feature type="domain" description="AMP-binding enzyme C-terminal" evidence="21">
    <location>
        <begin position="501"/>
        <end position="567"/>
    </location>
</feature>
<dbReference type="GO" id="GO:0005524">
    <property type="term" value="F:ATP binding"/>
    <property type="evidence" value="ECO:0007669"/>
    <property type="project" value="UniProtKB-KW"/>
</dbReference>
<name>A0A4P7N9Y5_PYROR</name>
<dbReference type="GO" id="GO:0009898">
    <property type="term" value="C:cytoplasmic side of plasma membrane"/>
    <property type="evidence" value="ECO:0007669"/>
    <property type="project" value="TreeGrafter"/>
</dbReference>
<sequence length="631" mass="70859">MELAIAAAGTAATTAGLAYLDAKFHVSKDLKSIFARRRLLKYFEEGVKSKKLSAYYLFEDVVRQKPNAEAIWTREGSLTWQQLYDGTNRFAQWFLAQGVRPKDFVALFMGNSPEFIMVWLALTSIGAAPAMINHNLASKPLLHCLKISTAKLILVDVPPQTEKSISDIQEDLNTEGFTVLRLDDYRHHIAGLEPARPGEEYRKDIKPDWAAGLFYTSGTTGMPKACVLPVAPVYINGCTTKAGVSYLNSSDKEANANIRFYDCMPYYHGTGGITMMSQILAGTTICVAPKFSVSRFWEDVRESRANAFVYVGETLRYLLAQPPSPLDKEHNIKVIYGNGLRPDVWKRFRDRFGIECIHEFFNSTEGVFPLDNHCRGDFLAHAVGHHGAILRWKYHHLYVPVAIDTDTGDIARHPKTGFAYRVPYDEGGEILLRIPGERTFPGYFNNPEATDKKFVRDVFQKGDTYYRTGDALRRDNDGRWYFMDRLGDTFRWKGENVSTAEVGEVLGNFPGVVEANVYGVQLPNHDGRAGAAAIYIEPEKKASFDTAAFLAHARKHLPKYAVPIFLRHIAVISASHNNKQNKQPLKAEGVDPDKVKAGDEIWWIEDGGKGNRYVPFTREDWNALGVGKAKL</sequence>
<evidence type="ECO:0000256" key="1">
    <source>
        <dbReference type="ARBA" id="ARBA00004502"/>
    </source>
</evidence>
<dbReference type="GO" id="GO:0044539">
    <property type="term" value="P:long-chain fatty acid import into cell"/>
    <property type="evidence" value="ECO:0007669"/>
    <property type="project" value="TreeGrafter"/>
</dbReference>
<keyword evidence="10" id="KW-0547">Nucleotide-binding</keyword>
<evidence type="ECO:0000313" key="22">
    <source>
        <dbReference type="EMBL" id="QBZ59349.1"/>
    </source>
</evidence>
<feature type="domain" description="AMP-dependent synthetase/ligase" evidence="20">
    <location>
        <begin position="58"/>
        <end position="390"/>
    </location>
</feature>
<dbReference type="PANTHER" id="PTHR43107:SF6">
    <property type="entry name" value="ACYL-COA SYNTHETASE FAMILY PROTEIN (CEFD1), PUTATIVE (AFU_ORTHOLOGUE AFUA_6G03630)-RELATED"/>
    <property type="match status" value="1"/>
</dbReference>
<evidence type="ECO:0000256" key="15">
    <source>
        <dbReference type="ARBA" id="ARBA00023140"/>
    </source>
</evidence>
<dbReference type="PANTHER" id="PTHR43107">
    <property type="entry name" value="LONG-CHAIN FATTY ACID TRANSPORT PROTEIN"/>
    <property type="match status" value="1"/>
</dbReference>
<keyword evidence="12" id="KW-1133">Transmembrane helix</keyword>
<dbReference type="Pfam" id="PF13193">
    <property type="entry name" value="AMP-binding_C"/>
    <property type="match status" value="1"/>
</dbReference>
<evidence type="ECO:0000256" key="3">
    <source>
        <dbReference type="ARBA" id="ARBA00004651"/>
    </source>
</evidence>
<evidence type="ECO:0000256" key="16">
    <source>
        <dbReference type="ARBA" id="ARBA00051585"/>
    </source>
</evidence>
<reference evidence="22 23" key="1">
    <citation type="journal article" date="2019" name="Mol. Biol. Evol.">
        <title>Blast fungal genomes show frequent chromosomal changes, gene gains and losses, and effector gene turnover.</title>
        <authorList>
            <person name="Gomez Luciano L.B."/>
            <person name="Jason Tsai I."/>
            <person name="Chuma I."/>
            <person name="Tosa Y."/>
            <person name="Chen Y.H."/>
            <person name="Li J.Y."/>
            <person name="Li M.Y."/>
            <person name="Jade Lu M.Y."/>
            <person name="Nakayashiki H."/>
            <person name="Li W.H."/>
        </authorList>
    </citation>
    <scope>NUCLEOTIDE SEQUENCE [LARGE SCALE GENOMIC DNA]</scope>
    <source>
        <strain evidence="22">MZ5-1-6</strain>
    </source>
</reference>
<evidence type="ECO:0000256" key="11">
    <source>
        <dbReference type="ARBA" id="ARBA00022840"/>
    </source>
</evidence>
<dbReference type="InterPro" id="IPR000873">
    <property type="entry name" value="AMP-dep_synth/lig_dom"/>
</dbReference>
<keyword evidence="5" id="KW-0813">Transport</keyword>
<evidence type="ECO:0000256" key="12">
    <source>
        <dbReference type="ARBA" id="ARBA00022989"/>
    </source>
</evidence>
<keyword evidence="13" id="KW-0445">Lipid transport</keyword>
<evidence type="ECO:0000256" key="19">
    <source>
        <dbReference type="ARBA" id="ARBA00078285"/>
    </source>
</evidence>
<dbReference type="SUPFAM" id="SSF56801">
    <property type="entry name" value="Acetyl-CoA synthetase-like"/>
    <property type="match status" value="1"/>
</dbReference>
<dbReference type="GO" id="GO:0005811">
    <property type="term" value="C:lipid droplet"/>
    <property type="evidence" value="ECO:0007669"/>
    <property type="project" value="UniProtKB-SubCell"/>
</dbReference>
<dbReference type="VEuPathDB" id="FungiDB:M_BR32_EuGene_00048551"/>
<evidence type="ECO:0000256" key="7">
    <source>
        <dbReference type="ARBA" id="ARBA00022598"/>
    </source>
</evidence>
<accession>A0A4P7N9Y5</accession>
<keyword evidence="9" id="KW-0812">Transmembrane</keyword>
<dbReference type="GO" id="GO:0005324">
    <property type="term" value="F:long-chain fatty acid transmembrane transporter activity"/>
    <property type="evidence" value="ECO:0007669"/>
    <property type="project" value="TreeGrafter"/>
</dbReference>
<dbReference type="AlphaFoldDB" id="A0A4P7N9Y5"/>
<evidence type="ECO:0000256" key="6">
    <source>
        <dbReference type="ARBA" id="ARBA00022475"/>
    </source>
</evidence>
<keyword evidence="8" id="KW-0551">Lipid droplet</keyword>
<dbReference type="InterPro" id="IPR025110">
    <property type="entry name" value="AMP-bd_C"/>
</dbReference>
<evidence type="ECO:0000259" key="20">
    <source>
        <dbReference type="Pfam" id="PF00501"/>
    </source>
</evidence>
<dbReference type="SMR" id="A0A4P7N9Y5"/>
<evidence type="ECO:0000256" key="8">
    <source>
        <dbReference type="ARBA" id="ARBA00022677"/>
    </source>
</evidence>
<protein>
    <recommendedName>
        <fullName evidence="18">Very long-chain fatty acid transport protein</fullName>
    </recommendedName>
    <alternativeName>
        <fullName evidence="19">Very-long-chain acyl-CoA synthetase</fullName>
    </alternativeName>
</protein>